<dbReference type="HAMAP" id="MF_00361">
    <property type="entry name" value="NAD_kinase"/>
    <property type="match status" value="1"/>
</dbReference>
<protein>
    <recommendedName>
        <fullName evidence="6">NAD kinase</fullName>
        <ecNumber evidence="6">2.7.1.23</ecNumber>
    </recommendedName>
    <alternativeName>
        <fullName evidence="6">ATP-dependent NAD kinase</fullName>
    </alternativeName>
</protein>
<feature type="binding site" evidence="6">
    <location>
        <position position="219"/>
    </location>
    <ligand>
        <name>NAD(+)</name>
        <dbReference type="ChEBI" id="CHEBI:57540"/>
    </ligand>
</feature>
<keyword evidence="9" id="KW-1185">Reference proteome</keyword>
<comment type="caution">
    <text evidence="6">Lacks conserved residue(s) required for the propagation of feature annotation.</text>
</comment>
<dbReference type="Gene3D" id="3.40.50.10330">
    <property type="entry name" value="Probable inorganic polyphosphate/atp-NAD kinase, domain 1"/>
    <property type="match status" value="1"/>
</dbReference>
<evidence type="ECO:0000313" key="8">
    <source>
        <dbReference type="EMBL" id="QQM68080.1"/>
    </source>
</evidence>
<dbReference type="GO" id="GO:0019674">
    <property type="term" value="P:NAD+ metabolic process"/>
    <property type="evidence" value="ECO:0007669"/>
    <property type="project" value="InterPro"/>
</dbReference>
<keyword evidence="6" id="KW-0963">Cytoplasm</keyword>
<gene>
    <name evidence="6" type="primary">nadK</name>
    <name evidence="8" type="ORF">JG540_04370</name>
</gene>
<evidence type="ECO:0000256" key="1">
    <source>
        <dbReference type="ARBA" id="ARBA00022679"/>
    </source>
</evidence>
<comment type="function">
    <text evidence="6">Involved in the regulation of the intracellular balance of NAD and NADP, and is a key enzyme in the biosynthesis of NADP. Catalyzes specifically the phosphorylation on 2'-hydroxyl of the adenosine moiety of NAD to yield NADP.</text>
</comment>
<dbReference type="PANTHER" id="PTHR20275:SF0">
    <property type="entry name" value="NAD KINASE"/>
    <property type="match status" value="1"/>
</dbReference>
<name>A0A7T7MB45_9ACTO</name>
<dbReference type="GO" id="GO:0051287">
    <property type="term" value="F:NAD binding"/>
    <property type="evidence" value="ECO:0007669"/>
    <property type="project" value="UniProtKB-ARBA"/>
</dbReference>
<feature type="binding site" evidence="6">
    <location>
        <begin position="115"/>
        <end position="116"/>
    </location>
    <ligand>
        <name>NAD(+)</name>
        <dbReference type="ChEBI" id="CHEBI:57540"/>
    </ligand>
</feature>
<keyword evidence="3 6" id="KW-0521">NADP</keyword>
<comment type="subcellular location">
    <subcellularLocation>
        <location evidence="6">Cytoplasm</location>
    </subcellularLocation>
</comment>
<dbReference type="Pfam" id="PF20143">
    <property type="entry name" value="NAD_kinase_C"/>
    <property type="match status" value="1"/>
</dbReference>
<dbReference type="InterPro" id="IPR017438">
    <property type="entry name" value="ATP-NAD_kinase_N"/>
</dbReference>
<feature type="region of interest" description="Disordered" evidence="7">
    <location>
        <begin position="45"/>
        <end position="64"/>
    </location>
</feature>
<sequence>MPETSPLPLDPPAQDRGGSASCGQQRPGPARPGLGVRRVLVVGREEGVEGEAPHARAATPTTATAERVRRLLAAQRVEAIGLDDLPLQVDETGQTQVQAGAGAEPIDFVLVIGGDGTILRALEIARQYDVPLIGVNTGHVGFLAEADPEAVETVVERVVAGDYTVETRMVVDVEVQRPDGSLQRSWALNEAALEKADRARMLEVAIGVDGQAVSSFGCDGLVVSTPTGSTAYAFSGGGPIVWPDVSAMLLVPIAAHALFTRPLVVGPGSCLEIVVQHAGRDGAEVWCDGRRHLTVPPGSRLRVTPAVQPVRLARLNDAPFSQRLVAKLKLPVEGWRTGVPAVSPSCSTAEAPA</sequence>
<dbReference type="GO" id="GO:0046872">
    <property type="term" value="F:metal ion binding"/>
    <property type="evidence" value="ECO:0007669"/>
    <property type="project" value="UniProtKB-UniRule"/>
</dbReference>
<evidence type="ECO:0000313" key="9">
    <source>
        <dbReference type="Proteomes" id="UP000595895"/>
    </source>
</evidence>
<dbReference type="GO" id="GO:0006741">
    <property type="term" value="P:NADP+ biosynthetic process"/>
    <property type="evidence" value="ECO:0007669"/>
    <property type="project" value="UniProtKB-UniRule"/>
</dbReference>
<dbReference type="EC" id="2.7.1.23" evidence="6"/>
<dbReference type="RefSeq" id="WP_200277564.1">
    <property type="nucleotide sequence ID" value="NZ_CP066802.1"/>
</dbReference>
<dbReference type="PANTHER" id="PTHR20275">
    <property type="entry name" value="NAD KINASE"/>
    <property type="match status" value="1"/>
</dbReference>
<feature type="binding site" evidence="6">
    <location>
        <begin position="230"/>
        <end position="235"/>
    </location>
    <ligand>
        <name>NAD(+)</name>
        <dbReference type="ChEBI" id="CHEBI:57540"/>
    </ligand>
</feature>
<keyword evidence="6" id="KW-0547">Nucleotide-binding</keyword>
<keyword evidence="2 6" id="KW-0418">Kinase</keyword>
<dbReference type="Pfam" id="PF01513">
    <property type="entry name" value="NAD_kinase"/>
    <property type="match status" value="1"/>
</dbReference>
<evidence type="ECO:0000256" key="7">
    <source>
        <dbReference type="SAM" id="MobiDB-lite"/>
    </source>
</evidence>
<feature type="compositionally biased region" description="Basic and acidic residues" evidence="7">
    <location>
        <begin position="45"/>
        <end position="54"/>
    </location>
</feature>
<evidence type="ECO:0000256" key="2">
    <source>
        <dbReference type="ARBA" id="ARBA00022777"/>
    </source>
</evidence>
<feature type="binding site" evidence="6">
    <location>
        <position position="254"/>
    </location>
    <ligand>
        <name>NAD(+)</name>
        <dbReference type="ChEBI" id="CHEBI:57540"/>
    </ligand>
</feature>
<dbReference type="AlphaFoldDB" id="A0A7T7MB45"/>
<dbReference type="Proteomes" id="UP000595895">
    <property type="component" value="Chromosome"/>
</dbReference>
<feature type="region of interest" description="Disordered" evidence="7">
    <location>
        <begin position="1"/>
        <end position="35"/>
    </location>
</feature>
<dbReference type="GO" id="GO:0005524">
    <property type="term" value="F:ATP binding"/>
    <property type="evidence" value="ECO:0007669"/>
    <property type="project" value="UniProtKB-KW"/>
</dbReference>
<feature type="compositionally biased region" description="Low complexity" evidence="7">
    <location>
        <begin position="55"/>
        <end position="64"/>
    </location>
</feature>
<dbReference type="Gene3D" id="2.60.200.30">
    <property type="entry name" value="Probable inorganic polyphosphate/atp-NAD kinase, domain 2"/>
    <property type="match status" value="1"/>
</dbReference>
<comment type="catalytic activity">
    <reaction evidence="5 6">
        <text>NAD(+) + ATP = ADP + NADP(+) + H(+)</text>
        <dbReference type="Rhea" id="RHEA:18629"/>
        <dbReference type="ChEBI" id="CHEBI:15378"/>
        <dbReference type="ChEBI" id="CHEBI:30616"/>
        <dbReference type="ChEBI" id="CHEBI:57540"/>
        <dbReference type="ChEBI" id="CHEBI:58349"/>
        <dbReference type="ChEBI" id="CHEBI:456216"/>
        <dbReference type="EC" id="2.7.1.23"/>
    </reaction>
</comment>
<dbReference type="KEGG" id="awe:JG540_04370"/>
<keyword evidence="6" id="KW-0067">ATP-binding</keyword>
<evidence type="ECO:0000256" key="5">
    <source>
        <dbReference type="ARBA" id="ARBA00047925"/>
    </source>
</evidence>
<feature type="binding site" evidence="6">
    <location>
        <begin position="189"/>
        <end position="190"/>
    </location>
    <ligand>
        <name>NAD(+)</name>
        <dbReference type="ChEBI" id="CHEBI:57540"/>
    </ligand>
</feature>
<evidence type="ECO:0000256" key="3">
    <source>
        <dbReference type="ARBA" id="ARBA00022857"/>
    </source>
</evidence>
<dbReference type="GO" id="GO:0003951">
    <property type="term" value="F:NAD+ kinase activity"/>
    <property type="evidence" value="ECO:0007669"/>
    <property type="project" value="UniProtKB-UniRule"/>
</dbReference>
<dbReference type="GO" id="GO:0005737">
    <property type="term" value="C:cytoplasm"/>
    <property type="evidence" value="ECO:0007669"/>
    <property type="project" value="UniProtKB-SubCell"/>
</dbReference>
<accession>A0A7T7MB45</accession>
<organism evidence="8 9">
    <name type="scientific">Actinomyces weissii</name>
    <dbReference type="NCBI Taxonomy" id="675090"/>
    <lineage>
        <taxon>Bacteria</taxon>
        <taxon>Bacillati</taxon>
        <taxon>Actinomycetota</taxon>
        <taxon>Actinomycetes</taxon>
        <taxon>Actinomycetales</taxon>
        <taxon>Actinomycetaceae</taxon>
        <taxon>Actinomyces</taxon>
    </lineage>
</organism>
<keyword evidence="4 6" id="KW-0520">NAD</keyword>
<evidence type="ECO:0000256" key="4">
    <source>
        <dbReference type="ARBA" id="ARBA00023027"/>
    </source>
</evidence>
<comment type="similarity">
    <text evidence="6">Belongs to the NAD kinase family.</text>
</comment>
<feature type="binding site" evidence="6">
    <location>
        <position position="120"/>
    </location>
    <ligand>
        <name>NAD(+)</name>
        <dbReference type="ChEBI" id="CHEBI:57540"/>
    </ligand>
</feature>
<dbReference type="NCBIfam" id="NF002892">
    <property type="entry name" value="PRK03372.1"/>
    <property type="match status" value="1"/>
</dbReference>
<feature type="active site" description="Proton acceptor" evidence="6">
    <location>
        <position position="115"/>
    </location>
</feature>
<keyword evidence="1 6" id="KW-0808">Transferase</keyword>
<comment type="cofactor">
    <cofactor evidence="6">
        <name>a divalent metal cation</name>
        <dbReference type="ChEBI" id="CHEBI:60240"/>
    </cofactor>
</comment>
<dbReference type="SUPFAM" id="SSF111331">
    <property type="entry name" value="NAD kinase/diacylglycerol kinase-like"/>
    <property type="match status" value="1"/>
</dbReference>
<dbReference type="InterPro" id="IPR002504">
    <property type="entry name" value="NADK"/>
</dbReference>
<dbReference type="InterPro" id="IPR016064">
    <property type="entry name" value="NAD/diacylglycerol_kinase_sf"/>
</dbReference>
<feature type="binding site" evidence="6">
    <location>
        <position position="200"/>
    </location>
    <ligand>
        <name>NAD(+)</name>
        <dbReference type="ChEBI" id="CHEBI:57540"/>
    </ligand>
</feature>
<dbReference type="EMBL" id="CP066802">
    <property type="protein sequence ID" value="QQM68080.1"/>
    <property type="molecule type" value="Genomic_DNA"/>
</dbReference>
<reference evidence="8 9" key="1">
    <citation type="submission" date="2020-12" db="EMBL/GenBank/DDBJ databases">
        <authorList>
            <person name="Zhou J."/>
        </authorList>
    </citation>
    <scope>NUCLEOTIDE SEQUENCE [LARGE SCALE GENOMIC DNA]</scope>
    <source>
        <strain evidence="8 9">CCUG 61299</strain>
    </source>
</reference>
<evidence type="ECO:0000256" key="6">
    <source>
        <dbReference type="HAMAP-Rule" id="MF_00361"/>
    </source>
</evidence>
<proteinExistence type="inferred from homology"/>
<dbReference type="InterPro" id="IPR017437">
    <property type="entry name" value="ATP-NAD_kinase_PpnK-typ_C"/>
</dbReference>